<proteinExistence type="predicted"/>
<reference evidence="2 3" key="1">
    <citation type="submission" date="2024-07" db="EMBL/GenBank/DDBJ databases">
        <title>Genomic Encyclopedia of Type Strains, Phase V (KMG-V): Genome sequencing to study the core and pangenomes of soil and plant-associated prokaryotes.</title>
        <authorList>
            <person name="Whitman W."/>
        </authorList>
    </citation>
    <scope>NUCLEOTIDE SEQUENCE [LARGE SCALE GENOMIC DNA]</scope>
    <source>
        <strain evidence="2 3">USDA 152</strain>
    </source>
</reference>
<comment type="caution">
    <text evidence="2">The sequence shown here is derived from an EMBL/GenBank/DDBJ whole genome shotgun (WGS) entry which is preliminary data.</text>
</comment>
<feature type="domain" description="Antitoxin SocA-like Panacea" evidence="1">
    <location>
        <begin position="29"/>
        <end position="133"/>
    </location>
</feature>
<dbReference type="Proteomes" id="UP001565369">
    <property type="component" value="Unassembled WGS sequence"/>
</dbReference>
<dbReference type="EMBL" id="JBGBZJ010000003">
    <property type="protein sequence ID" value="MEY9453219.1"/>
    <property type="molecule type" value="Genomic_DNA"/>
</dbReference>
<evidence type="ECO:0000259" key="1">
    <source>
        <dbReference type="Pfam" id="PF13274"/>
    </source>
</evidence>
<dbReference type="InterPro" id="IPR025272">
    <property type="entry name" value="SocA_Panacea"/>
</dbReference>
<dbReference type="RefSeq" id="WP_038974707.1">
    <property type="nucleotide sequence ID" value="NZ_AXAF01000013.1"/>
</dbReference>
<sequence>MAEYDGRAIANFVLDYCDSRGRPVTNLSLQKIVYFCHVWSLIELGRPLVRHKFEAWEFGPVLPYLYREFRAFDRSPITGRSTQLSRIDGRQAVVEYLFDSQTDALLQKIIGFYSQLRTSELVKLTHADDGPWHKVWNHGGIVNPGMRIDDSEIVRFYAKARRPFLIQ</sequence>
<dbReference type="Pfam" id="PF13274">
    <property type="entry name" value="SocA_Panacea"/>
    <property type="match status" value="1"/>
</dbReference>
<organism evidence="2 3">
    <name type="scientific">Bradyrhizobium ottawaense</name>
    <dbReference type="NCBI Taxonomy" id="931866"/>
    <lineage>
        <taxon>Bacteria</taxon>
        <taxon>Pseudomonadati</taxon>
        <taxon>Pseudomonadota</taxon>
        <taxon>Alphaproteobacteria</taxon>
        <taxon>Hyphomicrobiales</taxon>
        <taxon>Nitrobacteraceae</taxon>
        <taxon>Bradyrhizobium</taxon>
    </lineage>
</organism>
<accession>A0ABV4FNR1</accession>
<evidence type="ECO:0000313" key="2">
    <source>
        <dbReference type="EMBL" id="MEY9453219.1"/>
    </source>
</evidence>
<keyword evidence="3" id="KW-1185">Reference proteome</keyword>
<gene>
    <name evidence="2" type="ORF">ABIG07_002167</name>
</gene>
<name>A0ABV4FNR1_9BRAD</name>
<evidence type="ECO:0000313" key="3">
    <source>
        <dbReference type="Proteomes" id="UP001565369"/>
    </source>
</evidence>
<protein>
    <submittedName>
        <fullName evidence="2">Phage-associated protein</fullName>
    </submittedName>
</protein>